<sequence length="104" mass="12082">MVPISIAICVYIFEIIPQQKESELRSELNRVEDMIDEIHMIIPLESLCPDQKDVLHQSIQDYWTAFNYKENKELDIDEALNLAKHARKSLYKTFVEAGKATSAR</sequence>
<comment type="caution">
    <text evidence="1">The sequence shown here is derived from an EMBL/GenBank/DDBJ whole genome shotgun (WGS) entry which is preliminary data.</text>
</comment>
<protein>
    <submittedName>
        <fullName evidence="1">Uncharacterized protein</fullName>
    </submittedName>
</protein>
<accession>X1LIU8</accession>
<dbReference type="EMBL" id="BARV01001265">
    <property type="protein sequence ID" value="GAH94058.1"/>
    <property type="molecule type" value="Genomic_DNA"/>
</dbReference>
<proteinExistence type="predicted"/>
<organism evidence="1">
    <name type="scientific">marine sediment metagenome</name>
    <dbReference type="NCBI Taxonomy" id="412755"/>
    <lineage>
        <taxon>unclassified sequences</taxon>
        <taxon>metagenomes</taxon>
        <taxon>ecological metagenomes</taxon>
    </lineage>
</organism>
<gene>
    <name evidence="1" type="ORF">S06H3_03776</name>
</gene>
<evidence type="ECO:0000313" key="1">
    <source>
        <dbReference type="EMBL" id="GAH94058.1"/>
    </source>
</evidence>
<dbReference type="AlphaFoldDB" id="X1LIU8"/>
<name>X1LIU8_9ZZZZ</name>
<reference evidence="1" key="1">
    <citation type="journal article" date="2014" name="Front. Microbiol.">
        <title>High frequency of phylogenetically diverse reductive dehalogenase-homologous genes in deep subseafloor sedimentary metagenomes.</title>
        <authorList>
            <person name="Kawai M."/>
            <person name="Futagami T."/>
            <person name="Toyoda A."/>
            <person name="Takaki Y."/>
            <person name="Nishi S."/>
            <person name="Hori S."/>
            <person name="Arai W."/>
            <person name="Tsubouchi T."/>
            <person name="Morono Y."/>
            <person name="Uchiyama I."/>
            <person name="Ito T."/>
            <person name="Fujiyama A."/>
            <person name="Inagaki F."/>
            <person name="Takami H."/>
        </authorList>
    </citation>
    <scope>NUCLEOTIDE SEQUENCE</scope>
    <source>
        <strain evidence="1">Expedition CK06-06</strain>
    </source>
</reference>